<reference evidence="8 9" key="1">
    <citation type="submission" date="2022-12" db="EMBL/GenBank/DDBJ databases">
        <title>Chromosome-level genome assembly of true bugs.</title>
        <authorList>
            <person name="Ma L."/>
            <person name="Li H."/>
        </authorList>
    </citation>
    <scope>NUCLEOTIDE SEQUENCE [LARGE SCALE GENOMIC DNA]</scope>
    <source>
        <strain evidence="8">Lab_2022b</strain>
    </source>
</reference>
<evidence type="ECO:0000256" key="4">
    <source>
        <dbReference type="ARBA" id="ARBA00022927"/>
    </source>
</evidence>
<dbReference type="GO" id="GO:1903076">
    <property type="term" value="P:regulation of protein localization to plasma membrane"/>
    <property type="evidence" value="ECO:0007669"/>
    <property type="project" value="TreeGrafter"/>
</dbReference>
<evidence type="ECO:0000313" key="9">
    <source>
        <dbReference type="Proteomes" id="UP001461498"/>
    </source>
</evidence>
<dbReference type="GO" id="GO:0005789">
    <property type="term" value="C:endoplasmic reticulum membrane"/>
    <property type="evidence" value="ECO:0007669"/>
    <property type="project" value="TreeGrafter"/>
</dbReference>
<keyword evidence="6 7" id="KW-0472">Membrane</keyword>
<dbReference type="GO" id="GO:0006896">
    <property type="term" value="P:Golgi to vacuole transport"/>
    <property type="evidence" value="ECO:0007669"/>
    <property type="project" value="TreeGrafter"/>
</dbReference>
<gene>
    <name evidence="8" type="ORF">O3M35_006536</name>
</gene>
<dbReference type="GO" id="GO:0015031">
    <property type="term" value="P:protein transport"/>
    <property type="evidence" value="ECO:0007669"/>
    <property type="project" value="UniProtKB-KW"/>
</dbReference>
<dbReference type="GO" id="GO:0012507">
    <property type="term" value="C:ER to Golgi transport vesicle membrane"/>
    <property type="evidence" value="ECO:0007669"/>
    <property type="project" value="TreeGrafter"/>
</dbReference>
<protein>
    <recommendedName>
        <fullName evidence="10">Vesicle transport through interaction with t-SNAREs 1B</fullName>
    </recommendedName>
</protein>
<feature type="transmembrane region" description="Helical" evidence="7">
    <location>
        <begin position="75"/>
        <end position="94"/>
    </location>
</feature>
<dbReference type="Gene3D" id="1.20.5.110">
    <property type="match status" value="1"/>
</dbReference>
<organism evidence="8 9">
    <name type="scientific">Rhynocoris fuscipes</name>
    <dbReference type="NCBI Taxonomy" id="488301"/>
    <lineage>
        <taxon>Eukaryota</taxon>
        <taxon>Metazoa</taxon>
        <taxon>Ecdysozoa</taxon>
        <taxon>Arthropoda</taxon>
        <taxon>Hexapoda</taxon>
        <taxon>Insecta</taxon>
        <taxon>Pterygota</taxon>
        <taxon>Neoptera</taxon>
        <taxon>Paraneoptera</taxon>
        <taxon>Hemiptera</taxon>
        <taxon>Heteroptera</taxon>
        <taxon>Panheteroptera</taxon>
        <taxon>Cimicomorpha</taxon>
        <taxon>Reduviidae</taxon>
        <taxon>Harpactorinae</taxon>
        <taxon>Harpactorini</taxon>
        <taxon>Rhynocoris</taxon>
    </lineage>
</organism>
<keyword evidence="9" id="KW-1185">Reference proteome</keyword>
<keyword evidence="5 7" id="KW-1133">Transmembrane helix</keyword>
<sequence length="98" mass="11352">MWEDRQRDALLEGKSALERTSESLRNSERAAIETEAVGTESLLRASNRLSDIDTSISSTRRLLNIMKLRVLTNKLLLILIIIFEIIILFCIIYLKYLR</sequence>
<dbReference type="GO" id="GO:0005484">
    <property type="term" value="F:SNAP receptor activity"/>
    <property type="evidence" value="ECO:0007669"/>
    <property type="project" value="TreeGrafter"/>
</dbReference>
<dbReference type="Proteomes" id="UP001461498">
    <property type="component" value="Unassembled WGS sequence"/>
</dbReference>
<name>A0AAW1DJN7_9HEMI</name>
<comment type="caution">
    <text evidence="8">The sequence shown here is derived from an EMBL/GenBank/DDBJ whole genome shotgun (WGS) entry which is preliminary data.</text>
</comment>
<evidence type="ECO:0000256" key="3">
    <source>
        <dbReference type="ARBA" id="ARBA00022692"/>
    </source>
</evidence>
<dbReference type="GO" id="GO:0031902">
    <property type="term" value="C:late endosome membrane"/>
    <property type="evidence" value="ECO:0007669"/>
    <property type="project" value="TreeGrafter"/>
</dbReference>
<keyword evidence="2" id="KW-0813">Transport</keyword>
<evidence type="ECO:0000256" key="2">
    <source>
        <dbReference type="ARBA" id="ARBA00022448"/>
    </source>
</evidence>
<evidence type="ECO:0008006" key="10">
    <source>
        <dbReference type="Google" id="ProtNLM"/>
    </source>
</evidence>
<evidence type="ECO:0000256" key="5">
    <source>
        <dbReference type="ARBA" id="ARBA00022989"/>
    </source>
</evidence>
<evidence type="ECO:0000256" key="7">
    <source>
        <dbReference type="SAM" id="Phobius"/>
    </source>
</evidence>
<evidence type="ECO:0000256" key="1">
    <source>
        <dbReference type="ARBA" id="ARBA00004211"/>
    </source>
</evidence>
<dbReference type="EMBL" id="JAPXFL010000003">
    <property type="protein sequence ID" value="KAK9509157.1"/>
    <property type="molecule type" value="Genomic_DNA"/>
</dbReference>
<proteinExistence type="predicted"/>
<dbReference type="GO" id="GO:0005829">
    <property type="term" value="C:cytosol"/>
    <property type="evidence" value="ECO:0007669"/>
    <property type="project" value="GOC"/>
</dbReference>
<dbReference type="GO" id="GO:0031201">
    <property type="term" value="C:SNARE complex"/>
    <property type="evidence" value="ECO:0007669"/>
    <property type="project" value="TreeGrafter"/>
</dbReference>
<dbReference type="SUPFAM" id="SSF58038">
    <property type="entry name" value="SNARE fusion complex"/>
    <property type="match status" value="1"/>
</dbReference>
<comment type="subcellular location">
    <subcellularLocation>
        <location evidence="1">Membrane</location>
        <topology evidence="1">Single-pass type IV membrane protein</topology>
    </subcellularLocation>
</comment>
<dbReference type="PANTHER" id="PTHR21230:SF89">
    <property type="entry name" value="VESICLE TRANSPORT THROUGH INTERACTION WITH T-SNARES HOMOLOG 1B"/>
    <property type="match status" value="1"/>
</dbReference>
<dbReference type="GO" id="GO:0042147">
    <property type="term" value="P:retrograde transport, endosome to Golgi"/>
    <property type="evidence" value="ECO:0007669"/>
    <property type="project" value="TreeGrafter"/>
</dbReference>
<dbReference type="AlphaFoldDB" id="A0AAW1DJN7"/>
<keyword evidence="4" id="KW-0653">Protein transport</keyword>
<dbReference type="GO" id="GO:0006891">
    <property type="term" value="P:intra-Golgi vesicle-mediated transport"/>
    <property type="evidence" value="ECO:0007669"/>
    <property type="project" value="TreeGrafter"/>
</dbReference>
<evidence type="ECO:0000256" key="6">
    <source>
        <dbReference type="ARBA" id="ARBA00023136"/>
    </source>
</evidence>
<dbReference type="PANTHER" id="PTHR21230">
    <property type="entry name" value="VESICLE TRANSPORT V-SNARE PROTEIN VTI1-RELATED"/>
    <property type="match status" value="1"/>
</dbReference>
<accession>A0AAW1DJN7</accession>
<keyword evidence="3 7" id="KW-0812">Transmembrane</keyword>
<dbReference type="GO" id="GO:0016236">
    <property type="term" value="P:macroautophagy"/>
    <property type="evidence" value="ECO:0007669"/>
    <property type="project" value="TreeGrafter"/>
</dbReference>
<dbReference type="GO" id="GO:0048280">
    <property type="term" value="P:vesicle fusion with Golgi apparatus"/>
    <property type="evidence" value="ECO:0007669"/>
    <property type="project" value="TreeGrafter"/>
</dbReference>
<dbReference type="GO" id="GO:0000149">
    <property type="term" value="F:SNARE binding"/>
    <property type="evidence" value="ECO:0007669"/>
    <property type="project" value="TreeGrafter"/>
</dbReference>
<evidence type="ECO:0000313" key="8">
    <source>
        <dbReference type="EMBL" id="KAK9509157.1"/>
    </source>
</evidence>
<dbReference type="GO" id="GO:0005794">
    <property type="term" value="C:Golgi apparatus"/>
    <property type="evidence" value="ECO:0007669"/>
    <property type="project" value="TreeGrafter"/>
</dbReference>